<protein>
    <submittedName>
        <fullName evidence="1">Uncharacterized protein</fullName>
    </submittedName>
</protein>
<dbReference type="EMBL" id="ADES01000012">
    <property type="protein sequence ID" value="EIK82654.1"/>
    <property type="molecule type" value="Genomic_DNA"/>
</dbReference>
<comment type="caution">
    <text evidence="1">The sequence shown here is derived from an EMBL/GenBank/DDBJ whole genome shotgun (WGS) entry which is preliminary data.</text>
</comment>
<name>I4M0B4_GARVA</name>
<organism evidence="1 2">
    <name type="scientific">Gardnerella vaginalis 1500E</name>
    <dbReference type="NCBI Taxonomy" id="698957"/>
    <lineage>
        <taxon>Bacteria</taxon>
        <taxon>Bacillati</taxon>
        <taxon>Actinomycetota</taxon>
        <taxon>Actinomycetes</taxon>
        <taxon>Bifidobacteriales</taxon>
        <taxon>Bifidobacteriaceae</taxon>
        <taxon>Gardnerella</taxon>
    </lineage>
</organism>
<dbReference type="Proteomes" id="UP000032875">
    <property type="component" value="Unassembled WGS sequence"/>
</dbReference>
<evidence type="ECO:0000313" key="2">
    <source>
        <dbReference type="Proteomes" id="UP000032875"/>
    </source>
</evidence>
<sequence>MEARTIEVYGKTYKKMQHHRIALRKTQISVQVESRRWEKGGMNYD</sequence>
<evidence type="ECO:0000313" key="1">
    <source>
        <dbReference type="EMBL" id="EIK82654.1"/>
    </source>
</evidence>
<gene>
    <name evidence="1" type="ORF">CGSMWGv1500E_03619</name>
</gene>
<dbReference type="AlphaFoldDB" id="I4M0B4"/>
<proteinExistence type="predicted"/>
<accession>I4M0B4</accession>
<reference evidence="1 2" key="1">
    <citation type="journal article" date="2012" name="J. Bacteriol.">
        <title>Comparative Genomic Analyses of 17 Clinical Isolates of Gardnerella vaginalis Provide Evidence of Multiple Genetically Isolated Clades Consistent with Subspeciation into Genovars.</title>
        <authorList>
            <person name="Ahmed A."/>
            <person name="Earl J."/>
            <person name="Retchless A."/>
            <person name="Hillier S."/>
            <person name="Rabe L."/>
            <person name="Cherpes T."/>
            <person name="Powell E."/>
            <person name="Janto B."/>
            <person name="Eutsey R."/>
            <person name="Hiller N.L."/>
            <person name="Boissy R."/>
            <person name="Dahlgreen M."/>
            <person name="Hall B."/>
            <person name="Costerton J."/>
            <person name="Post J.C."/>
            <person name="Hu F."/>
            <person name="Ehrlich G."/>
        </authorList>
    </citation>
    <scope>NUCLEOTIDE SEQUENCE [LARGE SCALE GENOMIC DNA]</scope>
    <source>
        <strain evidence="1 2">1500E</strain>
    </source>
</reference>